<name>A0A6S6R0E8_9FIRM</name>
<accession>A0A6S6R0E8</accession>
<dbReference type="EMBL" id="AP023367">
    <property type="protein sequence ID" value="BCJ93085.1"/>
    <property type="molecule type" value="Genomic_DNA"/>
</dbReference>
<proteinExistence type="predicted"/>
<gene>
    <name evidence="1" type="ORF">acsn021_06540</name>
</gene>
<protein>
    <submittedName>
        <fullName evidence="1">Uncharacterized protein</fullName>
    </submittedName>
</protein>
<evidence type="ECO:0000313" key="1">
    <source>
        <dbReference type="EMBL" id="BCJ93085.1"/>
    </source>
</evidence>
<evidence type="ECO:0000313" key="2">
    <source>
        <dbReference type="Proteomes" id="UP000515561"/>
    </source>
</evidence>
<reference evidence="1 2" key="1">
    <citation type="journal article" date="2016" name="Int. J. Syst. Evol. Microbiol.">
        <title>Descriptions of Anaerotaenia torta gen. nov., sp. nov. and Anaerocolumna cellulosilytica gen. nov., sp. nov. isolated from a methanogenic reactor of cattle waste.</title>
        <authorList>
            <person name="Uek A."/>
            <person name="Ohtaki Y."/>
            <person name="Kaku N."/>
            <person name="Ueki K."/>
        </authorList>
    </citation>
    <scope>NUCLEOTIDE SEQUENCE [LARGE SCALE GENOMIC DNA]</scope>
    <source>
        <strain evidence="1 2">SN021</strain>
    </source>
</reference>
<organism evidence="1 2">
    <name type="scientific">Anaerocolumna cellulosilytica</name>
    <dbReference type="NCBI Taxonomy" id="433286"/>
    <lineage>
        <taxon>Bacteria</taxon>
        <taxon>Bacillati</taxon>
        <taxon>Bacillota</taxon>
        <taxon>Clostridia</taxon>
        <taxon>Lachnospirales</taxon>
        <taxon>Lachnospiraceae</taxon>
        <taxon>Anaerocolumna</taxon>
    </lineage>
</organism>
<keyword evidence="2" id="KW-1185">Reference proteome</keyword>
<dbReference type="Proteomes" id="UP000515561">
    <property type="component" value="Chromosome"/>
</dbReference>
<dbReference type="AlphaFoldDB" id="A0A6S6R0E8"/>
<dbReference type="KEGG" id="acel:acsn021_06540"/>
<dbReference type="RefSeq" id="WP_184095241.1">
    <property type="nucleotide sequence ID" value="NZ_AP023367.1"/>
</dbReference>
<sequence>MANLLIAGKMDKKMLVYPLLRVLSIEGDVLFITDDISFNRLFDGTQSGKHQNITLYVGNAVPSGRNESELYKNVLVVSEKINSEELKRYDAALIVYGPDYSFYGQDLIEVMEKINDLNNAGHVRAVLQSIYPLKAAGNIMIRKPEHYFYISKVEEMKELLPCKDICVEKLLINTFADALNIKPKQFANLLRLKPYDVSKKVIAKSFL</sequence>